<feature type="transmembrane region" description="Helical" evidence="2">
    <location>
        <begin position="142"/>
        <end position="160"/>
    </location>
</feature>
<dbReference type="Proteomes" id="UP000002630">
    <property type="component" value="Unassembled WGS sequence"/>
</dbReference>
<keyword evidence="2" id="KW-0472">Membrane</keyword>
<feature type="transmembrane region" description="Helical" evidence="2">
    <location>
        <begin position="246"/>
        <end position="266"/>
    </location>
</feature>
<evidence type="ECO:0000256" key="2">
    <source>
        <dbReference type="SAM" id="Phobius"/>
    </source>
</evidence>
<accession>D7FS41</accession>
<organism evidence="3 4">
    <name type="scientific">Ectocarpus siliculosus</name>
    <name type="common">Brown alga</name>
    <name type="synonym">Conferva siliculosa</name>
    <dbReference type="NCBI Taxonomy" id="2880"/>
    <lineage>
        <taxon>Eukaryota</taxon>
        <taxon>Sar</taxon>
        <taxon>Stramenopiles</taxon>
        <taxon>Ochrophyta</taxon>
        <taxon>PX clade</taxon>
        <taxon>Phaeophyceae</taxon>
        <taxon>Ectocarpales</taxon>
        <taxon>Ectocarpaceae</taxon>
        <taxon>Ectocarpus</taxon>
    </lineage>
</organism>
<sequence>MFPPMSNLADDDDAVVVEASNAQFSPLKSAVKAAEEREAAGVERSLAAVSRLIQRVTDALEGGTPYLGTNDQAVLFGELSSLRREKALLREKDLRLQERTNLLLTTTRTARGEDGGSSDGEQPSATDSEAEDDRILQRVDSFSILIVVSTLITGFSIPTIEQAQLDVTRSIMTMVFALEMFATIFFSIISFYAKQAFNYGSTNNHRTARFMYHVRWITFSSQACYTIGILLFVVGILLEATIGYDTYWALAGVGPVVILGGGRAAGGIRNQN</sequence>
<feature type="transmembrane region" description="Helical" evidence="2">
    <location>
        <begin position="214"/>
        <end position="240"/>
    </location>
</feature>
<evidence type="ECO:0000313" key="3">
    <source>
        <dbReference type="EMBL" id="CBJ30982.1"/>
    </source>
</evidence>
<dbReference type="EMBL" id="FN649760">
    <property type="protein sequence ID" value="CBJ30982.1"/>
    <property type="molecule type" value="Genomic_DNA"/>
</dbReference>
<keyword evidence="4" id="KW-1185">Reference proteome</keyword>
<evidence type="ECO:0000313" key="4">
    <source>
        <dbReference type="Proteomes" id="UP000002630"/>
    </source>
</evidence>
<feature type="region of interest" description="Disordered" evidence="1">
    <location>
        <begin position="105"/>
        <end position="132"/>
    </location>
</feature>
<keyword evidence="2" id="KW-0812">Transmembrane</keyword>
<dbReference type="OrthoDB" id="10417265at2759"/>
<protein>
    <submittedName>
        <fullName evidence="3">Uncharacterized protein</fullName>
    </submittedName>
</protein>
<keyword evidence="2" id="KW-1133">Transmembrane helix</keyword>
<gene>
    <name evidence="3" type="ORF">Esi_0227_0031</name>
</gene>
<dbReference type="InParanoid" id="D7FS41"/>
<evidence type="ECO:0000256" key="1">
    <source>
        <dbReference type="SAM" id="MobiDB-lite"/>
    </source>
</evidence>
<feature type="transmembrane region" description="Helical" evidence="2">
    <location>
        <begin position="172"/>
        <end position="193"/>
    </location>
</feature>
<reference evidence="3 4" key="1">
    <citation type="journal article" date="2010" name="Nature">
        <title>The Ectocarpus genome and the independent evolution of multicellularity in brown algae.</title>
        <authorList>
            <person name="Cock J.M."/>
            <person name="Sterck L."/>
            <person name="Rouze P."/>
            <person name="Scornet D."/>
            <person name="Allen A.E."/>
            <person name="Amoutzias G."/>
            <person name="Anthouard V."/>
            <person name="Artiguenave F."/>
            <person name="Aury J.M."/>
            <person name="Badger J.H."/>
            <person name="Beszteri B."/>
            <person name="Billiau K."/>
            <person name="Bonnet E."/>
            <person name="Bothwell J.H."/>
            <person name="Bowler C."/>
            <person name="Boyen C."/>
            <person name="Brownlee C."/>
            <person name="Carrano C.J."/>
            <person name="Charrier B."/>
            <person name="Cho G.Y."/>
            <person name="Coelho S.M."/>
            <person name="Collen J."/>
            <person name="Corre E."/>
            <person name="Da Silva C."/>
            <person name="Delage L."/>
            <person name="Delaroque N."/>
            <person name="Dittami S.M."/>
            <person name="Doulbeau S."/>
            <person name="Elias M."/>
            <person name="Farnham G."/>
            <person name="Gachon C.M."/>
            <person name="Gschloessl B."/>
            <person name="Heesch S."/>
            <person name="Jabbari K."/>
            <person name="Jubin C."/>
            <person name="Kawai H."/>
            <person name="Kimura K."/>
            <person name="Kloareg B."/>
            <person name="Kupper F.C."/>
            <person name="Lang D."/>
            <person name="Le Bail A."/>
            <person name="Leblanc C."/>
            <person name="Lerouge P."/>
            <person name="Lohr M."/>
            <person name="Lopez P.J."/>
            <person name="Martens C."/>
            <person name="Maumus F."/>
            <person name="Michel G."/>
            <person name="Miranda-Saavedra D."/>
            <person name="Morales J."/>
            <person name="Moreau H."/>
            <person name="Motomura T."/>
            <person name="Nagasato C."/>
            <person name="Napoli C.A."/>
            <person name="Nelson D.R."/>
            <person name="Nyvall-Collen P."/>
            <person name="Peters A.F."/>
            <person name="Pommier C."/>
            <person name="Potin P."/>
            <person name="Poulain J."/>
            <person name="Quesneville H."/>
            <person name="Read B."/>
            <person name="Rensing S.A."/>
            <person name="Ritter A."/>
            <person name="Rousvoal S."/>
            <person name="Samanta M."/>
            <person name="Samson G."/>
            <person name="Schroeder D.C."/>
            <person name="Segurens B."/>
            <person name="Strittmatter M."/>
            <person name="Tonon T."/>
            <person name="Tregear J.W."/>
            <person name="Valentin K."/>
            <person name="von Dassow P."/>
            <person name="Yamagishi T."/>
            <person name="Van de Peer Y."/>
            <person name="Wincker P."/>
        </authorList>
    </citation>
    <scope>NUCLEOTIDE SEQUENCE [LARGE SCALE GENOMIC DNA]</scope>
    <source>
        <strain evidence="4">Ec32 / CCAP1310/4</strain>
    </source>
</reference>
<name>D7FS41_ECTSI</name>
<dbReference type="AlphaFoldDB" id="D7FS41"/>
<proteinExistence type="predicted"/>